<dbReference type="PANTHER" id="PTHR14202">
    <property type="entry name" value="60 KDA RIBONUCLEOPROTEIN SSA/RO"/>
    <property type="match status" value="1"/>
</dbReference>
<accession>A0ABN7ANY5</accession>
<dbReference type="SUPFAM" id="SSF140864">
    <property type="entry name" value="TROVE domain-like"/>
    <property type="match status" value="1"/>
</dbReference>
<dbReference type="PANTHER" id="PTHR14202:SF0">
    <property type="entry name" value="RNA-BINDING PROTEIN RO60"/>
    <property type="match status" value="1"/>
</dbReference>
<keyword evidence="9" id="KW-1185">Reference proteome</keyword>
<sequence>MAGTEVTSEKRLLRFLHYGSVTATYTPGSRSHTISQQNENIDALHKVLSEVDEKAFDIIKTVYKANTSPHPELIPFALAECTRVEGLKTKAIRTAEILCDDTKLFFLFFKFGMERDPKLGSSPTCRKLISSYYLKKDIMKLVSEVAMYPSYRGWRHGDLLCLSHIKAKEGDTAREAIFRYITRGAKQMKEDFQDKPEAKEVVEYLTKVHEFRKETDPSKVAQTIEIYSLSFEHVNFTHLKSKVVWSALLRQISLRTLLDHFSLIARNKLFRNGRAWDEAFITSVSDVLQNNQAIKKSKIHPSRVYLENLSYQLEARFKLDTGVKKHTHASQKYPAVSIDIVTRLSQLTTATMKLLEPTKLRYLISVDPFDLNVRKCGYVPYLTPSHAAAIIVQCYLKVEPNVTVVGPTFAGNISPIELAKDEKTTNIETTLSDLRNPNKSTAPGQKLPKRDFTQSMLGVFEWASSAKKKFDVIILIATSINSTNYVAKFNQYQRTMKVPRSKLVLISLCNAKATVDTKEIFIVSGFDDKVCSLVNSFVTEVF</sequence>
<dbReference type="InterPro" id="IPR040322">
    <property type="entry name" value="TROVE2"/>
</dbReference>
<dbReference type="Gene3D" id="3.40.50.410">
    <property type="entry name" value="von Willebrand factor, type A domain"/>
    <property type="match status" value="1"/>
</dbReference>
<comment type="subcellular location">
    <subcellularLocation>
        <location evidence="1">Cytoplasm</location>
    </subcellularLocation>
</comment>
<dbReference type="InterPro" id="IPR036465">
    <property type="entry name" value="vWFA_dom_sf"/>
</dbReference>
<name>A0ABN7ANY5_9HEMI</name>
<keyword evidence="3" id="KW-0963">Cytoplasm</keyword>
<dbReference type="InterPro" id="IPR056800">
    <property type="entry name" value="vWA_Ro60"/>
</dbReference>
<reference evidence="8 9" key="1">
    <citation type="submission" date="2023-09" db="EMBL/GenBank/DDBJ databases">
        <title>Nesidiocoris tenuis whole genome shotgun sequence.</title>
        <authorList>
            <person name="Shibata T."/>
            <person name="Shimoda M."/>
            <person name="Kobayashi T."/>
            <person name="Uehara T."/>
        </authorList>
    </citation>
    <scope>NUCLEOTIDE SEQUENCE [LARGE SCALE GENOMIC DNA]</scope>
    <source>
        <strain evidence="8 9">Japan</strain>
    </source>
</reference>
<dbReference type="EMBL" id="AP028912">
    <property type="protein sequence ID" value="BES93002.1"/>
    <property type="molecule type" value="Genomic_DNA"/>
</dbReference>
<evidence type="ECO:0000256" key="6">
    <source>
        <dbReference type="ARBA" id="ARBA00023274"/>
    </source>
</evidence>
<dbReference type="Pfam" id="PF25045">
    <property type="entry name" value="vWA_Ro60"/>
    <property type="match status" value="1"/>
</dbReference>
<comment type="similarity">
    <text evidence="2">Belongs to the Ro 60 kDa family.</text>
</comment>
<evidence type="ECO:0000256" key="1">
    <source>
        <dbReference type="ARBA" id="ARBA00004496"/>
    </source>
</evidence>
<evidence type="ECO:0000256" key="3">
    <source>
        <dbReference type="ARBA" id="ARBA00022490"/>
    </source>
</evidence>
<evidence type="ECO:0000313" key="8">
    <source>
        <dbReference type="EMBL" id="BES93002.1"/>
    </source>
</evidence>
<evidence type="ECO:0000259" key="7">
    <source>
        <dbReference type="PROSITE" id="PS50988"/>
    </source>
</evidence>
<dbReference type="Proteomes" id="UP001307889">
    <property type="component" value="Chromosome 4"/>
</dbReference>
<organism evidence="8 9">
    <name type="scientific">Nesidiocoris tenuis</name>
    <dbReference type="NCBI Taxonomy" id="355587"/>
    <lineage>
        <taxon>Eukaryota</taxon>
        <taxon>Metazoa</taxon>
        <taxon>Ecdysozoa</taxon>
        <taxon>Arthropoda</taxon>
        <taxon>Hexapoda</taxon>
        <taxon>Insecta</taxon>
        <taxon>Pterygota</taxon>
        <taxon>Neoptera</taxon>
        <taxon>Paraneoptera</taxon>
        <taxon>Hemiptera</taxon>
        <taxon>Heteroptera</taxon>
        <taxon>Panheteroptera</taxon>
        <taxon>Cimicomorpha</taxon>
        <taxon>Miridae</taxon>
        <taxon>Dicyphina</taxon>
        <taxon>Nesidiocoris</taxon>
    </lineage>
</organism>
<keyword evidence="5" id="KW-0694">RNA-binding</keyword>
<keyword evidence="6" id="KW-0687">Ribonucleoprotein</keyword>
<dbReference type="InterPro" id="IPR037214">
    <property type="entry name" value="TROVE_dom_sf"/>
</dbReference>
<keyword evidence="4" id="KW-0479">Metal-binding</keyword>
<feature type="domain" description="TROVE" evidence="7">
    <location>
        <begin position="1"/>
        <end position="360"/>
    </location>
</feature>
<dbReference type="InterPro" id="IPR008858">
    <property type="entry name" value="TROVE_dom"/>
</dbReference>
<evidence type="ECO:0000256" key="5">
    <source>
        <dbReference type="ARBA" id="ARBA00022884"/>
    </source>
</evidence>
<gene>
    <name evidence="8" type="ORF">NTJ_05811</name>
</gene>
<evidence type="ECO:0000256" key="4">
    <source>
        <dbReference type="ARBA" id="ARBA00022723"/>
    </source>
</evidence>
<proteinExistence type="inferred from homology"/>
<evidence type="ECO:0000313" key="9">
    <source>
        <dbReference type="Proteomes" id="UP001307889"/>
    </source>
</evidence>
<dbReference type="PROSITE" id="PS50988">
    <property type="entry name" value="TROVE"/>
    <property type="match status" value="1"/>
</dbReference>
<evidence type="ECO:0000256" key="2">
    <source>
        <dbReference type="ARBA" id="ARBA00007814"/>
    </source>
</evidence>
<protein>
    <submittedName>
        <fullName evidence="8">60 kDa SS-A Ro</fullName>
    </submittedName>
</protein>